<dbReference type="EMBL" id="ABXU01000076">
    <property type="protein sequence ID" value="EEB32523.1"/>
    <property type="molecule type" value="Genomic_DNA"/>
</dbReference>
<evidence type="ECO:0000313" key="2">
    <source>
        <dbReference type="Proteomes" id="UP000003676"/>
    </source>
</evidence>
<organism evidence="1 2">
    <name type="scientific">Desulfovibrio piger ATCC 29098</name>
    <dbReference type="NCBI Taxonomy" id="411464"/>
    <lineage>
        <taxon>Bacteria</taxon>
        <taxon>Pseudomonadati</taxon>
        <taxon>Thermodesulfobacteriota</taxon>
        <taxon>Desulfovibrionia</taxon>
        <taxon>Desulfovibrionales</taxon>
        <taxon>Desulfovibrionaceae</taxon>
        <taxon>Desulfovibrio</taxon>
    </lineage>
</organism>
<dbReference type="HOGENOM" id="CLU_2522182_0_0_7"/>
<comment type="caution">
    <text evidence="1">The sequence shown here is derived from an EMBL/GenBank/DDBJ whole genome shotgun (WGS) entry which is preliminary data.</text>
</comment>
<name>B6WX78_9BACT</name>
<evidence type="ECO:0000313" key="1">
    <source>
        <dbReference type="EMBL" id="EEB32523.1"/>
    </source>
</evidence>
<reference evidence="1 2" key="2">
    <citation type="submission" date="2008-10" db="EMBL/GenBank/DDBJ databases">
        <authorList>
            <person name="Fulton L."/>
            <person name="Clifton S."/>
            <person name="Fulton B."/>
            <person name="Xu J."/>
            <person name="Minx P."/>
            <person name="Pepin K.H."/>
            <person name="Johnson M."/>
            <person name="Bhonagiri V."/>
            <person name="Nash W.E."/>
            <person name="Mardis E.R."/>
            <person name="Wilson R.K."/>
        </authorList>
    </citation>
    <scope>NUCLEOTIDE SEQUENCE [LARGE SCALE GENOMIC DNA]</scope>
    <source>
        <strain evidence="1 2">ATCC 29098</strain>
    </source>
</reference>
<dbReference type="Proteomes" id="UP000003676">
    <property type="component" value="Unassembled WGS sequence"/>
</dbReference>
<reference evidence="1 2" key="1">
    <citation type="submission" date="2008-10" db="EMBL/GenBank/DDBJ databases">
        <title>Draft genome sequence of Desulvovibrio piger (ATCC 29098).</title>
        <authorList>
            <person name="Sudarsanam P."/>
            <person name="Ley R."/>
            <person name="Guruge J."/>
            <person name="Turnbaugh P.J."/>
            <person name="Mahowald M."/>
            <person name="Liep D."/>
            <person name="Gordon J."/>
        </authorList>
    </citation>
    <scope>NUCLEOTIDE SEQUENCE [LARGE SCALE GENOMIC DNA]</scope>
    <source>
        <strain evidence="1 2">ATCC 29098</strain>
    </source>
</reference>
<gene>
    <name evidence="1" type="ORF">DESPIG_02704</name>
</gene>
<dbReference type="AlphaFoldDB" id="B6WX78"/>
<sequence length="84" mass="9420">MDTYEREPSGSLFCCGPLSKRGRKKIHGGENVFTIWGGACAVEENGAFSARGERRVRRLAKKGAGRKRKRQRNIQEILPVFPVC</sequence>
<accession>B6WX78</accession>
<proteinExistence type="predicted"/>
<protein>
    <submittedName>
        <fullName evidence="1">Uncharacterized protein</fullName>
    </submittedName>
</protein>